<proteinExistence type="predicted"/>
<reference evidence="1" key="1">
    <citation type="submission" date="2018-02" db="EMBL/GenBank/DDBJ databases">
        <title>Rhizophora mucronata_Transcriptome.</title>
        <authorList>
            <person name="Meera S.P."/>
            <person name="Sreeshan A."/>
            <person name="Augustine A."/>
        </authorList>
    </citation>
    <scope>NUCLEOTIDE SEQUENCE</scope>
    <source>
        <tissue evidence="1">Leaf</tissue>
    </source>
</reference>
<sequence>MRTLRGQFFTFWTKMNKPINKKSSRDSILTQIFKRNLMKTAQRS</sequence>
<dbReference type="AlphaFoldDB" id="A0A2P2KB82"/>
<organism evidence="1">
    <name type="scientific">Rhizophora mucronata</name>
    <name type="common">Asiatic mangrove</name>
    <dbReference type="NCBI Taxonomy" id="61149"/>
    <lineage>
        <taxon>Eukaryota</taxon>
        <taxon>Viridiplantae</taxon>
        <taxon>Streptophyta</taxon>
        <taxon>Embryophyta</taxon>
        <taxon>Tracheophyta</taxon>
        <taxon>Spermatophyta</taxon>
        <taxon>Magnoliopsida</taxon>
        <taxon>eudicotyledons</taxon>
        <taxon>Gunneridae</taxon>
        <taxon>Pentapetalae</taxon>
        <taxon>rosids</taxon>
        <taxon>fabids</taxon>
        <taxon>Malpighiales</taxon>
        <taxon>Rhizophoraceae</taxon>
        <taxon>Rhizophora</taxon>
    </lineage>
</organism>
<name>A0A2P2KB82_RHIMU</name>
<protein>
    <submittedName>
        <fullName evidence="1">Uncharacterized protein</fullName>
    </submittedName>
</protein>
<evidence type="ECO:0000313" key="1">
    <source>
        <dbReference type="EMBL" id="MBX02970.1"/>
    </source>
</evidence>
<dbReference type="EMBL" id="GGEC01022486">
    <property type="protein sequence ID" value="MBX02970.1"/>
    <property type="molecule type" value="Transcribed_RNA"/>
</dbReference>
<accession>A0A2P2KB82</accession>